<dbReference type="Proteomes" id="UP000032452">
    <property type="component" value="Unassembled WGS sequence"/>
</dbReference>
<dbReference type="PATRIC" id="fig|1618023.3.peg.1052"/>
<evidence type="ECO:0000313" key="3">
    <source>
        <dbReference type="Proteomes" id="UP000032452"/>
    </source>
</evidence>
<dbReference type="InterPro" id="IPR012296">
    <property type="entry name" value="Nuclease_put_TT1808"/>
</dbReference>
<dbReference type="STRING" id="1618023.UH38_18085"/>
<organism evidence="2 3">
    <name type="scientific">Aliterella atlantica CENA595</name>
    <dbReference type="NCBI Taxonomy" id="1618023"/>
    <lineage>
        <taxon>Bacteria</taxon>
        <taxon>Bacillati</taxon>
        <taxon>Cyanobacteriota</taxon>
        <taxon>Cyanophyceae</taxon>
        <taxon>Chroococcidiopsidales</taxon>
        <taxon>Aliterellaceae</taxon>
        <taxon>Aliterella</taxon>
    </lineage>
</organism>
<keyword evidence="3" id="KW-1185">Reference proteome</keyword>
<evidence type="ECO:0000313" key="2">
    <source>
        <dbReference type="EMBL" id="KJH70442.1"/>
    </source>
</evidence>
<reference evidence="2 3" key="1">
    <citation type="submission" date="2015-02" db="EMBL/GenBank/DDBJ databases">
        <title>Draft genome of a novel marine cyanobacterium (Chroococcales) isolated from South Atlantic Ocean.</title>
        <authorList>
            <person name="Rigonato J."/>
            <person name="Alvarenga D.O."/>
            <person name="Branco L.H."/>
            <person name="Varani A.M."/>
            <person name="Brandini F.P."/>
            <person name="Fiore M.F."/>
        </authorList>
    </citation>
    <scope>NUCLEOTIDE SEQUENCE [LARGE SCALE GENOMIC DNA]</scope>
    <source>
        <strain evidence="2 3">CENA595</strain>
    </source>
</reference>
<dbReference type="AlphaFoldDB" id="A0A0D8ZQ18"/>
<dbReference type="CDD" id="cd06260">
    <property type="entry name" value="DUF820-like"/>
    <property type="match status" value="1"/>
</dbReference>
<dbReference type="Pfam" id="PF05685">
    <property type="entry name" value="Uma2"/>
    <property type="match status" value="1"/>
</dbReference>
<feature type="domain" description="Putative restriction endonuclease" evidence="1">
    <location>
        <begin position="17"/>
        <end position="182"/>
    </location>
</feature>
<dbReference type="InterPro" id="IPR008538">
    <property type="entry name" value="Uma2"/>
</dbReference>
<dbReference type="PANTHER" id="PTHR47152:SF2">
    <property type="entry name" value="SLR2084 PROTEIN"/>
    <property type="match status" value="1"/>
</dbReference>
<dbReference type="InterPro" id="IPR011335">
    <property type="entry name" value="Restrct_endonuc-II-like"/>
</dbReference>
<evidence type="ECO:0000259" key="1">
    <source>
        <dbReference type="Pfam" id="PF05685"/>
    </source>
</evidence>
<name>A0A0D8ZQ18_9CYAN</name>
<dbReference type="EMBL" id="JYON01000023">
    <property type="protein sequence ID" value="KJH70442.1"/>
    <property type="molecule type" value="Genomic_DNA"/>
</dbReference>
<accession>A0A0D8ZQ18</accession>
<proteinExistence type="predicted"/>
<dbReference type="PANTHER" id="PTHR47152">
    <property type="entry name" value="SLR2084 PROTEIN-RELATED"/>
    <property type="match status" value="1"/>
</dbReference>
<protein>
    <recommendedName>
        <fullName evidence="1">Putative restriction endonuclease domain-containing protein</fullName>
    </recommendedName>
</protein>
<comment type="caution">
    <text evidence="2">The sequence shown here is derived from an EMBL/GenBank/DDBJ whole genome shotgun (WGS) entry which is preliminary data.</text>
</comment>
<dbReference type="SUPFAM" id="SSF52980">
    <property type="entry name" value="Restriction endonuclease-like"/>
    <property type="match status" value="1"/>
</dbReference>
<gene>
    <name evidence="2" type="ORF">UH38_18085</name>
</gene>
<dbReference type="Gene3D" id="3.90.1570.10">
    <property type="entry name" value="tt1808, chain A"/>
    <property type="match status" value="1"/>
</dbReference>
<sequence length="212" mass="24462">MLTVPLGKSILLENVSWQEFDNLLVELGNTRGARVAYDRGLLEIIVPLPEHEYFKGAIADLVQDLAEVLELDYETLGSTTWKRQDLLAGVEPDNCFYFQNEQLISGKLDFDLRRDPPPDLVLEIDVTSKSLNRFPIYARLGVPEIWRYDNGNLEIYQLQDNTYVETNVSLAFPQFPVQQILPFIAEHRTMGKRKMRLAFRDWVREKAKGSKS</sequence>